<dbReference type="Pfam" id="PF00873">
    <property type="entry name" value="ACR_tran"/>
    <property type="match status" value="1"/>
</dbReference>
<feature type="transmembrane region" description="Helical" evidence="8">
    <location>
        <begin position="644"/>
        <end position="666"/>
    </location>
</feature>
<feature type="transmembrane region" description="Helical" evidence="8">
    <location>
        <begin position="577"/>
        <end position="599"/>
    </location>
</feature>
<evidence type="ECO:0000256" key="4">
    <source>
        <dbReference type="ARBA" id="ARBA00022475"/>
    </source>
</evidence>
<evidence type="ECO:0000256" key="1">
    <source>
        <dbReference type="ARBA" id="ARBA00004651"/>
    </source>
</evidence>
<dbReference type="Gene3D" id="3.30.70.1430">
    <property type="entry name" value="Multidrug efflux transporter AcrB pore domain"/>
    <property type="match status" value="2"/>
</dbReference>
<evidence type="ECO:0000256" key="6">
    <source>
        <dbReference type="ARBA" id="ARBA00022989"/>
    </source>
</evidence>
<dbReference type="GO" id="GO:0042910">
    <property type="term" value="F:xenobiotic transmembrane transporter activity"/>
    <property type="evidence" value="ECO:0007669"/>
    <property type="project" value="TreeGrafter"/>
</dbReference>
<dbReference type="Gene3D" id="3.30.2090.10">
    <property type="entry name" value="Multidrug efflux transporter AcrB TolC docking domain, DN and DC subdomains"/>
    <property type="match status" value="2"/>
</dbReference>
<feature type="transmembrane region" description="Helical" evidence="8">
    <location>
        <begin position="473"/>
        <end position="494"/>
    </location>
</feature>
<dbReference type="GO" id="GO:0005886">
    <property type="term" value="C:plasma membrane"/>
    <property type="evidence" value="ECO:0007669"/>
    <property type="project" value="UniProtKB-SubCell"/>
</dbReference>
<evidence type="ECO:0000256" key="3">
    <source>
        <dbReference type="ARBA" id="ARBA00022448"/>
    </source>
</evidence>
<reference evidence="9 10" key="1">
    <citation type="submission" date="2011-08" db="EMBL/GenBank/DDBJ databases">
        <authorList>
            <person name="Weinstock G."/>
            <person name="Sodergren E."/>
            <person name="Clifton S."/>
            <person name="Fulton L."/>
            <person name="Fulton B."/>
            <person name="Courtney L."/>
            <person name="Fronick C."/>
            <person name="Harrison M."/>
            <person name="Strong C."/>
            <person name="Farmer C."/>
            <person name="Delahaunty K."/>
            <person name="Markovic C."/>
            <person name="Hall O."/>
            <person name="Minx P."/>
            <person name="Tomlinson C."/>
            <person name="Mitreva M."/>
            <person name="Hou S."/>
            <person name="Chen J."/>
            <person name="Wollam A."/>
            <person name="Pepin K.H."/>
            <person name="Johnson M."/>
            <person name="Bhonagiri V."/>
            <person name="Zhang X."/>
            <person name="Suruliraj S."/>
            <person name="Warren W."/>
            <person name="Chinwalla A."/>
            <person name="Mardis E.R."/>
            <person name="Wilson R.K."/>
        </authorList>
    </citation>
    <scope>NUCLEOTIDE SEQUENCE [LARGE SCALE GENOMIC DNA]</scope>
    <source>
        <strain evidence="9 10">DSM 18206</strain>
    </source>
</reference>
<keyword evidence="4" id="KW-1003">Cell membrane</keyword>
<dbReference type="eggNOG" id="COG3696">
    <property type="taxonomic scope" value="Bacteria"/>
</dbReference>
<dbReference type="Gene3D" id="3.30.70.1320">
    <property type="entry name" value="Multidrug efflux transporter AcrB pore domain like"/>
    <property type="match status" value="1"/>
</dbReference>
<feature type="transmembrane region" description="Helical" evidence="8">
    <location>
        <begin position="1062"/>
        <end position="1081"/>
    </location>
</feature>
<comment type="caution">
    <text evidence="9">The sequence shown here is derived from an EMBL/GenBank/DDBJ whole genome shotgun (WGS) entry which is preliminary data.</text>
</comment>
<keyword evidence="7 8" id="KW-0472">Membrane</keyword>
<feature type="transmembrane region" description="Helical" evidence="8">
    <location>
        <begin position="553"/>
        <end position="570"/>
    </location>
</feature>
<dbReference type="NCBIfam" id="TIGR00914">
    <property type="entry name" value="2A0601"/>
    <property type="match status" value="1"/>
</dbReference>
<dbReference type="PRINTS" id="PR00702">
    <property type="entry name" value="ACRIFLAVINRP"/>
</dbReference>
<accession>G6B1V1</accession>
<dbReference type="EMBL" id="AFZZ01000253">
    <property type="protein sequence ID" value="EHJ35799.1"/>
    <property type="molecule type" value="Genomic_DNA"/>
</dbReference>
<feature type="transmembrane region" description="Helical" evidence="8">
    <location>
        <begin position="1101"/>
        <end position="1121"/>
    </location>
</feature>
<dbReference type="PANTHER" id="PTHR32063:SF4">
    <property type="entry name" value="SLR6043 PROTEIN"/>
    <property type="match status" value="1"/>
</dbReference>
<dbReference type="SUPFAM" id="SSF82714">
    <property type="entry name" value="Multidrug efflux transporter AcrB TolC docking domain, DN and DC subdomains"/>
    <property type="match status" value="2"/>
</dbReference>
<keyword evidence="6 8" id="KW-1133">Transmembrane helix</keyword>
<comment type="subcellular location">
    <subcellularLocation>
        <location evidence="1">Cell membrane</location>
        <topology evidence="1">Multi-pass membrane protein</topology>
    </subcellularLocation>
</comment>
<dbReference type="InterPro" id="IPR004763">
    <property type="entry name" value="CusA-like"/>
</dbReference>
<feature type="transmembrane region" description="Helical" evidence="8">
    <location>
        <begin position="619"/>
        <end position="637"/>
    </location>
</feature>
<evidence type="ECO:0000256" key="8">
    <source>
        <dbReference type="SAM" id="Phobius"/>
    </source>
</evidence>
<dbReference type="PATRIC" id="fig|1002367.3.peg.2324"/>
<feature type="transmembrane region" description="Helical" evidence="8">
    <location>
        <begin position="966"/>
        <end position="983"/>
    </location>
</feature>
<dbReference type="HOGENOM" id="CLU_002755_1_2_10"/>
<dbReference type="Gene3D" id="3.30.70.1440">
    <property type="entry name" value="Multidrug efflux transporter AcrB pore domain"/>
    <property type="match status" value="1"/>
</dbReference>
<name>G6B1V1_9BACT</name>
<keyword evidence="3" id="KW-0813">Transport</keyword>
<sequence>MQWQLCWCTSCFVGALETSAPPERLRGYGRDAIPSNNCTDWEGVLKYLCASVISVGEYLSKNFCEFGEFCGKIVWWQRGYGRMPYPPISAPLEEIYSLTCQLIKKRTMLNKIIRFSLENRILVLVASVLLVIGGLYSTSQTDVDVFPDLNAPTVVIMTEAGGMATEEVEQLVTFPIETAVNGSTGVRRVRSQSTNGFSVVWVEFDWGTDIYLARQIVSEKLAAVGEQMPAGVSAPVLGPQSSILGEVLIVSLTSKHTTQQDLRTYADWVIRPRLLSTGGVAQVSVHGGDIKEYQILLSPGRMKHFGVSLADIMACTRGMNTNTNGGVRYKYGNEYIIRGITSTNDVEKLGTSIVKKNGESVVTLADVATIKIGNQSPKLGVASERAQSAVLLTVTKQPNTSTIDLTKHLDIALDDLKQTLPSDVHISTDIFRQADFIESSIDNVQKSLIEGAIFVVVILMLFLANVRTTLISLVTIPISFLVAMIVLNALGISINTMTLGGLAIAIGSLVDDAIVDVENVYKHIRQNRALPEAERVPIIELVYNASREVRMPILNSTLIIVVSFAPLFFLSGMEGRMLIPLGIAFVTALFASTLVALTLTPVLCSYLLGKSKGELPKEAFVAVWLKTYYERALLWVLANTRKVIVGTAALFVVAVGVFFCLGSSFLPKFNEGSFTINISSLPGISLEESDSIGARAERLLLQVPEIKTVARKTGRAELDEHALGVNVSEIEAPFELKDRSHEEVLNDVRKRLSVLAGANIEIGQPISHRIDAMLSGTQASIAIKLFGTDLNRMFTIGNQIKDACQDIKGIADLNVEQQIERPELKIVPHREQLVRNGITLPEFNEFLAVNLAGETVSQVYEAGRAFNLVVKAADYDEVSNLIIDTQDGRKVPLSDVADIISSAGPNTINRENVQRKIVISANTSGRALSDVVADIKQAVGEKVQLPEGYHVEYGGQFESQESASRVLYLTCMVAIVVIFFLLFMQFRNALEAGVILLNLPLALIGGIFAIVLTTGEVSIPAVIGFISLFGIATRNGMLLITEYKRLRTEEGRSVRDAIVEGSLSRLNPILMTALTSALALVPLALGGDLPGNEIQSPMAKVILGGLISSTLLNAFIVPIIYEKISNRHSRGTQRV</sequence>
<evidence type="ECO:0000256" key="5">
    <source>
        <dbReference type="ARBA" id="ARBA00022692"/>
    </source>
</evidence>
<dbReference type="SUPFAM" id="SSF82866">
    <property type="entry name" value="Multidrug efflux transporter AcrB transmembrane domain"/>
    <property type="match status" value="2"/>
</dbReference>
<protein>
    <submittedName>
        <fullName evidence="9">Heavy metal efflux pump, CzcA family</fullName>
    </submittedName>
</protein>
<feature type="transmembrane region" description="Helical" evidence="8">
    <location>
        <begin position="995"/>
        <end position="1013"/>
    </location>
</feature>
<dbReference type="InterPro" id="IPR001036">
    <property type="entry name" value="Acrflvin-R"/>
</dbReference>
<dbReference type="InterPro" id="IPR027463">
    <property type="entry name" value="AcrB_DN_DC_subdom"/>
</dbReference>
<proteinExistence type="inferred from homology"/>
<dbReference type="SUPFAM" id="SSF82693">
    <property type="entry name" value="Multidrug efflux transporter AcrB pore domain, PN1, PN2, PC1 and PC2 subdomains"/>
    <property type="match status" value="2"/>
</dbReference>
<dbReference type="AlphaFoldDB" id="G6B1V1"/>
<gene>
    <name evidence="9" type="ORF">HMPREF0673_02882</name>
</gene>
<dbReference type="Proteomes" id="UP000004407">
    <property type="component" value="Unassembled WGS sequence"/>
</dbReference>
<evidence type="ECO:0000256" key="2">
    <source>
        <dbReference type="ARBA" id="ARBA00010942"/>
    </source>
</evidence>
<evidence type="ECO:0000313" key="10">
    <source>
        <dbReference type="Proteomes" id="UP000004407"/>
    </source>
</evidence>
<dbReference type="GO" id="GO:0008324">
    <property type="term" value="F:monoatomic cation transmembrane transporter activity"/>
    <property type="evidence" value="ECO:0007669"/>
    <property type="project" value="InterPro"/>
</dbReference>
<dbReference type="Gene3D" id="1.20.1640.10">
    <property type="entry name" value="Multidrug efflux transporter AcrB transmembrane domain"/>
    <property type="match status" value="2"/>
</dbReference>
<feature type="transmembrane region" description="Helical" evidence="8">
    <location>
        <begin position="448"/>
        <end position="466"/>
    </location>
</feature>
<evidence type="ECO:0000256" key="7">
    <source>
        <dbReference type="ARBA" id="ARBA00023136"/>
    </source>
</evidence>
<keyword evidence="5 8" id="KW-0812">Transmembrane</keyword>
<evidence type="ECO:0000313" key="9">
    <source>
        <dbReference type="EMBL" id="EHJ35799.1"/>
    </source>
</evidence>
<organism evidence="9 10">
    <name type="scientific">Leyella stercorea DSM 18206</name>
    <dbReference type="NCBI Taxonomy" id="1002367"/>
    <lineage>
        <taxon>Bacteria</taxon>
        <taxon>Pseudomonadati</taxon>
        <taxon>Bacteroidota</taxon>
        <taxon>Bacteroidia</taxon>
        <taxon>Bacteroidales</taxon>
        <taxon>Prevotellaceae</taxon>
        <taxon>Leyella</taxon>
    </lineage>
</organism>
<comment type="similarity">
    <text evidence="2">Belongs to the resistance-nodulation-cell division (RND) (TC 2.A.6) family.</text>
</comment>
<dbReference type="PANTHER" id="PTHR32063">
    <property type="match status" value="1"/>
</dbReference>
<feature type="transmembrane region" description="Helical" evidence="8">
    <location>
        <begin position="1019"/>
        <end position="1041"/>
    </location>
</feature>